<keyword evidence="2" id="KW-0813">Transport</keyword>
<evidence type="ECO:0000256" key="1">
    <source>
        <dbReference type="ARBA" id="ARBA00004651"/>
    </source>
</evidence>
<evidence type="ECO:0000313" key="8">
    <source>
        <dbReference type="EMBL" id="API87309.1"/>
    </source>
</evidence>
<keyword evidence="9" id="KW-1185">Reference proteome</keyword>
<dbReference type="KEGG" id="frx:F7310_08000"/>
<accession>A0A1L4BTZ3</accession>
<dbReference type="PANTHER" id="PTHR42865">
    <property type="entry name" value="PROTON/GLUTAMATE-ASPARTATE SYMPORTER"/>
    <property type="match status" value="1"/>
</dbReference>
<dbReference type="STRING" id="573570.F7310_08000"/>
<dbReference type="GO" id="GO:0015293">
    <property type="term" value="F:symporter activity"/>
    <property type="evidence" value="ECO:0007669"/>
    <property type="project" value="UniProtKB-KW"/>
</dbReference>
<sequence>MNKKLTRNIILAMILGAIFGSIFHFFSDVFWVRQYLVNGILDIVGTIFITLMKMLVVPLVLVSIICGTSNISDPKILGRVGGKAICLYIMTTAIAISLAISIALLFNIGAGANIATTDLHYNTGQAQSLTQTILGLFTENPFKSFEQGNLLQIIVFAILFGLAISLTQEPSRQRINQWFQDINNVIMSLTNIVINLTPYGVFALISKLVITTEFSKFLHIFSYFFTVLLVLIIHLFITNGILIGILARLNPIKFFSKLLPVQLFAFSTASSNATIPLTLDTAENKVGIDRQICGFSIPLGATINMDGTAIMQGAATVFIAHIYNIDLSLSAYITVILTATLSSIGTAGIPSIGLITLTLVLSQVGLPVEGIALIIGIDRILDMVRTAVNITGDLAVSTVIAKSENYLHKDIFDK</sequence>
<feature type="transmembrane region" description="Helical" evidence="7">
    <location>
        <begin position="150"/>
        <end position="167"/>
    </location>
</feature>
<dbReference type="PANTHER" id="PTHR42865:SF7">
    <property type="entry name" value="PROTON_GLUTAMATE-ASPARTATE SYMPORTER"/>
    <property type="match status" value="1"/>
</dbReference>
<feature type="transmembrane region" description="Helical" evidence="7">
    <location>
        <begin position="9"/>
        <end position="31"/>
    </location>
</feature>
<dbReference type="GO" id="GO:0005886">
    <property type="term" value="C:plasma membrane"/>
    <property type="evidence" value="ECO:0007669"/>
    <property type="project" value="UniProtKB-SubCell"/>
</dbReference>
<dbReference type="Gene3D" id="1.10.3860.10">
    <property type="entry name" value="Sodium:dicarboxylate symporter"/>
    <property type="match status" value="1"/>
</dbReference>
<dbReference type="Proteomes" id="UP000184222">
    <property type="component" value="Chromosome"/>
</dbReference>
<feature type="transmembrane region" description="Helical" evidence="7">
    <location>
        <begin position="43"/>
        <end position="65"/>
    </location>
</feature>
<feature type="transmembrane region" description="Helical" evidence="7">
    <location>
        <begin position="222"/>
        <end position="247"/>
    </location>
</feature>
<dbReference type="InterPro" id="IPR001991">
    <property type="entry name" value="Na-dicarboxylate_symporter"/>
</dbReference>
<dbReference type="Pfam" id="PF00375">
    <property type="entry name" value="SDF"/>
    <property type="match status" value="1"/>
</dbReference>
<gene>
    <name evidence="8" type="ORF">F7310_08000</name>
</gene>
<feature type="transmembrane region" description="Helical" evidence="7">
    <location>
        <begin position="329"/>
        <end position="349"/>
    </location>
</feature>
<organism evidence="8 9">
    <name type="scientific">Francisella uliginis</name>
    <dbReference type="NCBI Taxonomy" id="573570"/>
    <lineage>
        <taxon>Bacteria</taxon>
        <taxon>Pseudomonadati</taxon>
        <taxon>Pseudomonadota</taxon>
        <taxon>Gammaproteobacteria</taxon>
        <taxon>Thiotrichales</taxon>
        <taxon>Francisellaceae</taxon>
        <taxon>Francisella</taxon>
    </lineage>
</organism>
<evidence type="ECO:0000256" key="6">
    <source>
        <dbReference type="ARBA" id="ARBA00023136"/>
    </source>
</evidence>
<keyword evidence="6 7" id="KW-0472">Membrane</keyword>
<dbReference type="GO" id="GO:0006835">
    <property type="term" value="P:dicarboxylic acid transport"/>
    <property type="evidence" value="ECO:0007669"/>
    <property type="project" value="TreeGrafter"/>
</dbReference>
<evidence type="ECO:0000256" key="3">
    <source>
        <dbReference type="ARBA" id="ARBA00022475"/>
    </source>
</evidence>
<dbReference type="AlphaFoldDB" id="A0A1L4BTZ3"/>
<keyword evidence="4 7" id="KW-0812">Transmembrane</keyword>
<keyword evidence="3" id="KW-1003">Cell membrane</keyword>
<evidence type="ECO:0000256" key="2">
    <source>
        <dbReference type="ARBA" id="ARBA00022448"/>
    </source>
</evidence>
<comment type="subcellular location">
    <subcellularLocation>
        <location evidence="1">Cell membrane</location>
        <topology evidence="1">Multi-pass membrane protein</topology>
    </subcellularLocation>
</comment>
<dbReference type="PRINTS" id="PR00173">
    <property type="entry name" value="EDTRNSPORT"/>
</dbReference>
<evidence type="ECO:0000256" key="7">
    <source>
        <dbReference type="SAM" id="Phobius"/>
    </source>
</evidence>
<evidence type="ECO:0000256" key="5">
    <source>
        <dbReference type="ARBA" id="ARBA00022989"/>
    </source>
</evidence>
<proteinExistence type="predicted"/>
<reference evidence="8 9" key="1">
    <citation type="journal article" date="2016" name="Appl. Environ. Microbiol.">
        <title>Whole genome relationships among Francisella bacteria of diverse origin define new species and provide specific regions for detection.</title>
        <authorList>
            <person name="Challacombe J.F."/>
            <person name="Petersen J.M."/>
            <person name="Gallegos-Graves V."/>
            <person name="Hodge D."/>
            <person name="Pillai S."/>
            <person name="Kuske C.R."/>
        </authorList>
    </citation>
    <scope>NUCLEOTIDE SEQUENCE [LARGE SCALE GENOMIC DNA]</scope>
    <source>
        <strain evidence="9">TX07-7310</strain>
    </source>
</reference>
<feature type="transmembrane region" description="Helical" evidence="7">
    <location>
        <begin position="188"/>
        <end position="210"/>
    </location>
</feature>
<evidence type="ECO:0000313" key="9">
    <source>
        <dbReference type="Proteomes" id="UP000184222"/>
    </source>
</evidence>
<protein>
    <submittedName>
        <fullName evidence="8">Sodium:dicarboxylate symporter</fullName>
    </submittedName>
</protein>
<dbReference type="InterPro" id="IPR036458">
    <property type="entry name" value="Na:dicarbo_symporter_sf"/>
</dbReference>
<keyword evidence="5 7" id="KW-1133">Transmembrane helix</keyword>
<name>A0A1L4BTZ3_9GAMM</name>
<dbReference type="SUPFAM" id="SSF118215">
    <property type="entry name" value="Proton glutamate symport protein"/>
    <property type="match status" value="1"/>
</dbReference>
<dbReference type="RefSeq" id="WP_072713088.1">
    <property type="nucleotide sequence ID" value="NZ_CP016796.1"/>
</dbReference>
<evidence type="ECO:0000256" key="4">
    <source>
        <dbReference type="ARBA" id="ARBA00022692"/>
    </source>
</evidence>
<feature type="transmembrane region" description="Helical" evidence="7">
    <location>
        <begin position="85"/>
        <end position="106"/>
    </location>
</feature>
<dbReference type="EMBL" id="CP016796">
    <property type="protein sequence ID" value="API87309.1"/>
    <property type="molecule type" value="Genomic_DNA"/>
</dbReference>
<feature type="transmembrane region" description="Helical" evidence="7">
    <location>
        <begin position="355"/>
        <end position="377"/>
    </location>
</feature>